<sequence length="324" mass="36224">MSCHGDDFLAEGPAEGLDRLDEVMREGFEVKAGFTWQADPKYAKFLVKEMGLGGCKGVDTPVSKETGKNSRDLDKALTEEEAKIFQARRDGAVSAGRYLAKYPTETWVFEHQDEPKEILGCTRSQTGVVPRKPKVDELLIAIRLGSHLLDTSCGKQIDYTVALTRGSAATIMVQNILAQMDRKYKLACLTDSSAAKGISHRRGVGRVKHFELEELWVQDKVDKAELEAQGPEESGDADYSFLLRPQCQRESPRLLTKLSSLWVDPQEQRDPELLEVPPRPGFEVFLYFEDEVRWGDGMVYLSNETHIMAAIPTVARSLRGGKTD</sequence>
<dbReference type="OrthoDB" id="434790at2759"/>
<dbReference type="EMBL" id="CAMXCT020001224">
    <property type="protein sequence ID" value="CAL1141364.1"/>
    <property type="molecule type" value="Genomic_DNA"/>
</dbReference>
<dbReference type="Proteomes" id="UP001152797">
    <property type="component" value="Unassembled WGS sequence"/>
</dbReference>
<proteinExistence type="predicted"/>
<reference evidence="2" key="2">
    <citation type="submission" date="2024-04" db="EMBL/GenBank/DDBJ databases">
        <authorList>
            <person name="Chen Y."/>
            <person name="Shah S."/>
            <person name="Dougan E. K."/>
            <person name="Thang M."/>
            <person name="Chan C."/>
        </authorList>
    </citation>
    <scope>NUCLEOTIDE SEQUENCE [LARGE SCALE GENOMIC DNA]</scope>
</reference>
<dbReference type="AlphaFoldDB" id="A0A9P1CAI0"/>
<gene>
    <name evidence="1" type="ORF">C1SCF055_LOCUS15223</name>
</gene>
<reference evidence="1" key="1">
    <citation type="submission" date="2022-10" db="EMBL/GenBank/DDBJ databases">
        <authorList>
            <person name="Chen Y."/>
            <person name="Dougan E. K."/>
            <person name="Chan C."/>
            <person name="Rhodes N."/>
            <person name="Thang M."/>
        </authorList>
    </citation>
    <scope>NUCLEOTIDE SEQUENCE</scope>
</reference>
<protein>
    <submittedName>
        <fullName evidence="3">Copia protein</fullName>
    </submittedName>
</protein>
<name>A0A9P1CAI0_9DINO</name>
<accession>A0A9P1CAI0</accession>
<evidence type="ECO:0000313" key="2">
    <source>
        <dbReference type="EMBL" id="CAL1141364.1"/>
    </source>
</evidence>
<comment type="caution">
    <text evidence="1">The sequence shown here is derived from an EMBL/GenBank/DDBJ whole genome shotgun (WGS) entry which is preliminary data.</text>
</comment>
<keyword evidence="4" id="KW-1185">Reference proteome</keyword>
<evidence type="ECO:0000313" key="3">
    <source>
        <dbReference type="EMBL" id="CAL4775301.1"/>
    </source>
</evidence>
<organism evidence="1">
    <name type="scientific">Cladocopium goreaui</name>
    <dbReference type="NCBI Taxonomy" id="2562237"/>
    <lineage>
        <taxon>Eukaryota</taxon>
        <taxon>Sar</taxon>
        <taxon>Alveolata</taxon>
        <taxon>Dinophyceae</taxon>
        <taxon>Suessiales</taxon>
        <taxon>Symbiodiniaceae</taxon>
        <taxon>Cladocopium</taxon>
    </lineage>
</organism>
<dbReference type="EMBL" id="CAMXCT010001224">
    <property type="protein sequence ID" value="CAI3987989.1"/>
    <property type="molecule type" value="Genomic_DNA"/>
</dbReference>
<evidence type="ECO:0000313" key="1">
    <source>
        <dbReference type="EMBL" id="CAI3987989.1"/>
    </source>
</evidence>
<dbReference type="EMBL" id="CAMXCT030001224">
    <property type="protein sequence ID" value="CAL4775301.1"/>
    <property type="molecule type" value="Genomic_DNA"/>
</dbReference>
<evidence type="ECO:0000313" key="4">
    <source>
        <dbReference type="Proteomes" id="UP001152797"/>
    </source>
</evidence>